<organism evidence="2 3">
    <name type="scientific">Tetranychus urticae</name>
    <name type="common">Two-spotted spider mite</name>
    <dbReference type="NCBI Taxonomy" id="32264"/>
    <lineage>
        <taxon>Eukaryota</taxon>
        <taxon>Metazoa</taxon>
        <taxon>Ecdysozoa</taxon>
        <taxon>Arthropoda</taxon>
        <taxon>Chelicerata</taxon>
        <taxon>Arachnida</taxon>
        <taxon>Acari</taxon>
        <taxon>Acariformes</taxon>
        <taxon>Trombidiformes</taxon>
        <taxon>Prostigmata</taxon>
        <taxon>Eleutherengona</taxon>
        <taxon>Raphignathae</taxon>
        <taxon>Tetranychoidea</taxon>
        <taxon>Tetranychidae</taxon>
        <taxon>Tetranychus</taxon>
    </lineage>
</organism>
<dbReference type="Proteomes" id="UP000015104">
    <property type="component" value="Unassembled WGS sequence"/>
</dbReference>
<feature type="region of interest" description="Disordered" evidence="1">
    <location>
        <begin position="51"/>
        <end position="83"/>
    </location>
</feature>
<feature type="compositionally biased region" description="Polar residues" evidence="1">
    <location>
        <begin position="1"/>
        <end position="13"/>
    </location>
</feature>
<feature type="compositionally biased region" description="Polar residues" evidence="1">
    <location>
        <begin position="132"/>
        <end position="143"/>
    </location>
</feature>
<dbReference type="HOGENOM" id="CLU_1680193_0_0_1"/>
<sequence length="157" mass="16003">MQHAIHSTVNAINPPSTGPHHSHHHHPRTLSTSQSLHYPSAHHVSSLFSTISGAPSSSSISSSPSAHPHFYTHPTPGFPQNVSSAAAAAAVAAASSTVTSLNSNLTRLPSHLDSNPGGNGGGSGSPSTTTPLLHQSPSCSTTVPDPCKKRPGKLNPV</sequence>
<feature type="compositionally biased region" description="Low complexity" evidence="1">
    <location>
        <begin position="51"/>
        <end position="66"/>
    </location>
</feature>
<evidence type="ECO:0000313" key="3">
    <source>
        <dbReference type="Proteomes" id="UP000015104"/>
    </source>
</evidence>
<feature type="region of interest" description="Disordered" evidence="1">
    <location>
        <begin position="1"/>
        <end position="35"/>
    </location>
</feature>
<dbReference type="EMBL" id="CAEY01000856">
    <property type="status" value="NOT_ANNOTATED_CDS"/>
    <property type="molecule type" value="Genomic_DNA"/>
</dbReference>
<dbReference type="AlphaFoldDB" id="T1L0A6"/>
<evidence type="ECO:0000256" key="1">
    <source>
        <dbReference type="SAM" id="MobiDB-lite"/>
    </source>
</evidence>
<proteinExistence type="predicted"/>
<dbReference type="EnsemblMetazoa" id="tetur305g00010.1">
    <property type="protein sequence ID" value="tetur305g00010.1"/>
    <property type="gene ID" value="tetur305g00010"/>
</dbReference>
<keyword evidence="3" id="KW-1185">Reference proteome</keyword>
<accession>T1L0A6</accession>
<feature type="region of interest" description="Disordered" evidence="1">
    <location>
        <begin position="104"/>
        <end position="157"/>
    </location>
</feature>
<protein>
    <submittedName>
        <fullName evidence="2">Uncharacterized protein</fullName>
    </submittedName>
</protein>
<reference evidence="2" key="2">
    <citation type="submission" date="2015-06" db="UniProtKB">
        <authorList>
            <consortium name="EnsemblMetazoa"/>
        </authorList>
    </citation>
    <scope>IDENTIFICATION</scope>
</reference>
<reference evidence="3" key="1">
    <citation type="submission" date="2011-08" db="EMBL/GenBank/DDBJ databases">
        <authorList>
            <person name="Rombauts S."/>
        </authorList>
    </citation>
    <scope>NUCLEOTIDE SEQUENCE</scope>
    <source>
        <strain evidence="3">London</strain>
    </source>
</reference>
<name>T1L0A6_TETUR</name>
<evidence type="ECO:0000313" key="2">
    <source>
        <dbReference type="EnsemblMetazoa" id="tetur305g00010.1"/>
    </source>
</evidence>